<sequence length="149" mass="15640">MPPTVLGHKTTVLRLLGRLLLLVVRGRIGSLLGVGLGQLSILRALSRLRLLLLGGQKMALLAVEVPREGLLEARRPDLEAVLGGVVVEGQLGGRQRGQQRDGEDGAHGDTALVCFTKAVRDEIIGIIPTSSNLSSASPSMPNKKVVTGG</sequence>
<proteinExistence type="predicted"/>
<dbReference type="EMBL" id="HBUE01164054">
    <property type="protein sequence ID" value="CAG6511664.1"/>
    <property type="molecule type" value="Transcribed_RNA"/>
</dbReference>
<dbReference type="EMBL" id="HBUE01269311">
    <property type="protein sequence ID" value="CAG6563099.1"/>
    <property type="molecule type" value="Transcribed_RNA"/>
</dbReference>
<organism evidence="1">
    <name type="scientific">Culex pipiens</name>
    <name type="common">House mosquito</name>
    <dbReference type="NCBI Taxonomy" id="7175"/>
    <lineage>
        <taxon>Eukaryota</taxon>
        <taxon>Metazoa</taxon>
        <taxon>Ecdysozoa</taxon>
        <taxon>Arthropoda</taxon>
        <taxon>Hexapoda</taxon>
        <taxon>Insecta</taxon>
        <taxon>Pterygota</taxon>
        <taxon>Neoptera</taxon>
        <taxon>Endopterygota</taxon>
        <taxon>Diptera</taxon>
        <taxon>Nematocera</taxon>
        <taxon>Culicoidea</taxon>
        <taxon>Culicidae</taxon>
        <taxon>Culicinae</taxon>
        <taxon>Culicini</taxon>
        <taxon>Culex</taxon>
        <taxon>Culex</taxon>
    </lineage>
</organism>
<dbReference type="AlphaFoldDB" id="A0A8D8IYC7"/>
<accession>A0A8D8IYC7</accession>
<reference evidence="1" key="1">
    <citation type="submission" date="2021-05" db="EMBL/GenBank/DDBJ databases">
        <authorList>
            <person name="Alioto T."/>
            <person name="Alioto T."/>
            <person name="Gomez Garrido J."/>
        </authorList>
    </citation>
    <scope>NUCLEOTIDE SEQUENCE</scope>
</reference>
<evidence type="ECO:0000313" key="1">
    <source>
        <dbReference type="EMBL" id="CAG6563099.1"/>
    </source>
</evidence>
<protein>
    <submittedName>
        <fullName evidence="1">(northern house mosquito) hypothetical protein</fullName>
    </submittedName>
</protein>
<name>A0A8D8IYC7_CULPI</name>